<gene>
    <name evidence="1" type="ORF">G7070_09325</name>
</gene>
<dbReference type="Gene3D" id="3.90.1200.10">
    <property type="match status" value="1"/>
</dbReference>
<reference evidence="1 2" key="1">
    <citation type="submission" date="2020-03" db="EMBL/GenBank/DDBJ databases">
        <title>Propioniciclava sp. nov., isolated from Hydrophilus acuminatus.</title>
        <authorList>
            <person name="Hyun D.-W."/>
            <person name="Bae J.-W."/>
        </authorList>
    </citation>
    <scope>NUCLEOTIDE SEQUENCE [LARGE SCALE GENOMIC DNA]</scope>
    <source>
        <strain evidence="1 2">HDW11</strain>
    </source>
</reference>
<dbReference type="KEGG" id="prv:G7070_09325"/>
<dbReference type="RefSeq" id="WP_166233505.1">
    <property type="nucleotide sequence ID" value="NZ_CP049865.1"/>
</dbReference>
<evidence type="ECO:0000313" key="1">
    <source>
        <dbReference type="EMBL" id="QIK72431.1"/>
    </source>
</evidence>
<dbReference type="GO" id="GO:0019748">
    <property type="term" value="P:secondary metabolic process"/>
    <property type="evidence" value="ECO:0007669"/>
    <property type="project" value="InterPro"/>
</dbReference>
<dbReference type="InterPro" id="IPR011009">
    <property type="entry name" value="Kinase-like_dom_sf"/>
</dbReference>
<dbReference type="EMBL" id="CP049865">
    <property type="protein sequence ID" value="QIK72431.1"/>
    <property type="molecule type" value="Genomic_DNA"/>
</dbReference>
<name>A0A6G7Y728_9ACTN</name>
<evidence type="ECO:0000313" key="2">
    <source>
        <dbReference type="Proteomes" id="UP000501058"/>
    </source>
</evidence>
<keyword evidence="2" id="KW-1185">Reference proteome</keyword>
<proteinExistence type="predicted"/>
<protein>
    <submittedName>
        <fullName evidence="1">Aminoglycoside resistance protein</fullName>
    </submittedName>
</protein>
<sequence>MAALTPGDARGLIPAAFAARMASGMPAAAAWVEALPGLVADVLRRWHLEPDGDPLTGYTALVLPVRDADGVLRAVKFSFVEDDNVGEIPTMKLWGGRGAAELVRADPRRGVLLLEWLGEPLEEWWDADEATRAVAALYRDLHRPAAPQLPDGHALVRGWLRDLERLGRRAPAPPRFVEWALRAGRELTAAPGSHVIHGDLHYLNVLRRGDGWAAIDPKGYNADPCLEVVPLLWNRWEDLEASGDVGEAIRDRFYAVVDTAGLDERRARDWVVVRCMINVAWQAEPGAPAGAGLDSAQEWLTRNITLASAMQAIEVADPL</sequence>
<dbReference type="GO" id="GO:0016773">
    <property type="term" value="F:phosphotransferase activity, alcohol group as acceptor"/>
    <property type="evidence" value="ECO:0007669"/>
    <property type="project" value="InterPro"/>
</dbReference>
<dbReference type="Proteomes" id="UP000501058">
    <property type="component" value="Chromosome"/>
</dbReference>
<dbReference type="SUPFAM" id="SSF56112">
    <property type="entry name" value="Protein kinase-like (PK-like)"/>
    <property type="match status" value="1"/>
</dbReference>
<accession>A0A6G7Y728</accession>
<dbReference type="Pfam" id="PF04655">
    <property type="entry name" value="APH_6_hur"/>
    <property type="match status" value="1"/>
</dbReference>
<dbReference type="AlphaFoldDB" id="A0A6G7Y728"/>
<dbReference type="InterPro" id="IPR006748">
    <property type="entry name" value="NH2Glyco/OHUrea_AB-resist_kin"/>
</dbReference>
<organism evidence="1 2">
    <name type="scientific">Propioniciclava coleopterorum</name>
    <dbReference type="NCBI Taxonomy" id="2714937"/>
    <lineage>
        <taxon>Bacteria</taxon>
        <taxon>Bacillati</taxon>
        <taxon>Actinomycetota</taxon>
        <taxon>Actinomycetes</taxon>
        <taxon>Propionibacteriales</taxon>
        <taxon>Propionibacteriaceae</taxon>
        <taxon>Propioniciclava</taxon>
    </lineage>
</organism>